<comment type="similarity">
    <text evidence="6">Belongs to the vsr family.</text>
</comment>
<evidence type="ECO:0000256" key="6">
    <source>
        <dbReference type="PIRNR" id="PIRNR018267"/>
    </source>
</evidence>
<dbReference type="InterPro" id="IPR004603">
    <property type="entry name" value="DNA_mismatch_endonuc_vsr"/>
</dbReference>
<gene>
    <name evidence="7" type="ORF">BGX16_1688</name>
</gene>
<keyword evidence="8" id="KW-1185">Reference proteome</keyword>
<dbReference type="PIRSF" id="PIRSF018267">
    <property type="entry name" value="VSR_endonuc"/>
    <property type="match status" value="1"/>
</dbReference>
<dbReference type="EMBL" id="PGEX01000001">
    <property type="protein sequence ID" value="PJJ41699.1"/>
    <property type="molecule type" value="Genomic_DNA"/>
</dbReference>
<proteinExistence type="inferred from homology"/>
<evidence type="ECO:0000256" key="1">
    <source>
        <dbReference type="ARBA" id="ARBA00022722"/>
    </source>
</evidence>
<dbReference type="CDD" id="cd00221">
    <property type="entry name" value="Vsr"/>
    <property type="match status" value="1"/>
</dbReference>
<keyword evidence="5 6" id="KW-0234">DNA repair</keyword>
<keyword evidence="4 6" id="KW-0378">Hydrolase</keyword>
<dbReference type="RefSeq" id="WP_241899501.1">
    <property type="nucleotide sequence ID" value="NZ_PGEX01000001.1"/>
</dbReference>
<dbReference type="GO" id="GO:0006298">
    <property type="term" value="P:mismatch repair"/>
    <property type="evidence" value="ECO:0007669"/>
    <property type="project" value="UniProtKB-UniRule"/>
</dbReference>
<dbReference type="SUPFAM" id="SSF52980">
    <property type="entry name" value="Restriction endonuclease-like"/>
    <property type="match status" value="1"/>
</dbReference>
<dbReference type="Gene3D" id="3.40.960.10">
    <property type="entry name" value="VSR Endonuclease"/>
    <property type="match status" value="1"/>
</dbReference>
<protein>
    <recommendedName>
        <fullName evidence="6">Very short patch repair endonuclease</fullName>
        <ecNumber evidence="6">3.1.-.-</ecNumber>
    </recommendedName>
</protein>
<organism evidence="7 8">
    <name type="scientific">Hallerella succinigenes</name>
    <dbReference type="NCBI Taxonomy" id="1896222"/>
    <lineage>
        <taxon>Bacteria</taxon>
        <taxon>Pseudomonadati</taxon>
        <taxon>Fibrobacterota</taxon>
        <taxon>Fibrobacteria</taxon>
        <taxon>Fibrobacterales</taxon>
        <taxon>Fibrobacteraceae</taxon>
        <taxon>Hallerella</taxon>
    </lineage>
</organism>
<evidence type="ECO:0000256" key="2">
    <source>
        <dbReference type="ARBA" id="ARBA00022759"/>
    </source>
</evidence>
<comment type="caution">
    <text evidence="7">The sequence shown here is derived from an EMBL/GenBank/DDBJ whole genome shotgun (WGS) entry which is preliminary data.</text>
</comment>
<dbReference type="NCBIfam" id="TIGR00632">
    <property type="entry name" value="vsr"/>
    <property type="match status" value="1"/>
</dbReference>
<dbReference type="Pfam" id="PF03852">
    <property type="entry name" value="Vsr"/>
    <property type="match status" value="1"/>
</dbReference>
<dbReference type="GO" id="GO:0016787">
    <property type="term" value="F:hydrolase activity"/>
    <property type="evidence" value="ECO:0007669"/>
    <property type="project" value="UniProtKB-KW"/>
</dbReference>
<dbReference type="InterPro" id="IPR011335">
    <property type="entry name" value="Restrct_endonuc-II-like"/>
</dbReference>
<name>A0A2M9A7L3_9BACT</name>
<evidence type="ECO:0000313" key="7">
    <source>
        <dbReference type="EMBL" id="PJJ41699.1"/>
    </source>
</evidence>
<accession>A0A2M9A7L3</accession>
<keyword evidence="2 6" id="KW-0255">Endonuclease</keyword>
<keyword evidence="1 6" id="KW-0540">Nuclease</keyword>
<dbReference type="EC" id="3.1.-.-" evidence="6"/>
<dbReference type="GO" id="GO:0004519">
    <property type="term" value="F:endonuclease activity"/>
    <property type="evidence" value="ECO:0007669"/>
    <property type="project" value="UniProtKB-KW"/>
</dbReference>
<dbReference type="Proteomes" id="UP000231134">
    <property type="component" value="Unassembled WGS sequence"/>
</dbReference>
<evidence type="ECO:0000256" key="3">
    <source>
        <dbReference type="ARBA" id="ARBA00022763"/>
    </source>
</evidence>
<sequence length="142" mass="16842">MRKKKPMDRSQMMRAVHSEDTKPEVVVRRALFRAGLRYRLHRRDLPGTPDIYVLRYNAVIFVNGCFWHQHGCKFTSRPKTRSEFWNNKFDNNVARDVKTLQQLSNEGFRVAVVWECSLKNSPDRATERLVQFILGNEEFLEI</sequence>
<evidence type="ECO:0000313" key="8">
    <source>
        <dbReference type="Proteomes" id="UP000231134"/>
    </source>
</evidence>
<evidence type="ECO:0000256" key="4">
    <source>
        <dbReference type="ARBA" id="ARBA00022801"/>
    </source>
</evidence>
<keyword evidence="3 6" id="KW-0227">DNA damage</keyword>
<comment type="function">
    <text evidence="6">May nick specific sequences that contain T:G mispairs resulting from m5C-deamination.</text>
</comment>
<reference evidence="7 8" key="1">
    <citation type="submission" date="2017-11" db="EMBL/GenBank/DDBJ databases">
        <title>Animal gut microbial communities from fecal samples from Wisconsin, USA.</title>
        <authorList>
            <person name="Neumann A."/>
        </authorList>
    </citation>
    <scope>NUCLEOTIDE SEQUENCE [LARGE SCALE GENOMIC DNA]</scope>
    <source>
        <strain evidence="7 8">UWS3</strain>
    </source>
</reference>
<dbReference type="AlphaFoldDB" id="A0A2M9A7L3"/>
<evidence type="ECO:0000256" key="5">
    <source>
        <dbReference type="ARBA" id="ARBA00023204"/>
    </source>
</evidence>